<evidence type="ECO:0000313" key="6">
    <source>
        <dbReference type="Proteomes" id="UP001163046"/>
    </source>
</evidence>
<organism evidence="5 6">
    <name type="scientific">Desmophyllum pertusum</name>
    <dbReference type="NCBI Taxonomy" id="174260"/>
    <lineage>
        <taxon>Eukaryota</taxon>
        <taxon>Metazoa</taxon>
        <taxon>Cnidaria</taxon>
        <taxon>Anthozoa</taxon>
        <taxon>Hexacorallia</taxon>
        <taxon>Scleractinia</taxon>
        <taxon>Caryophylliina</taxon>
        <taxon>Caryophylliidae</taxon>
        <taxon>Desmophyllum</taxon>
    </lineage>
</organism>
<protein>
    <submittedName>
        <fullName evidence="5">72 kDa type IV collagenase</fullName>
        <ecNumber evidence="5">3.4.24.24</ecNumber>
    </submittedName>
</protein>
<dbReference type="SMART" id="SM00059">
    <property type="entry name" value="FN2"/>
    <property type="match status" value="1"/>
</dbReference>
<dbReference type="InterPro" id="IPR000562">
    <property type="entry name" value="FN_type2_dom"/>
</dbReference>
<name>A0A9W9ZC24_9CNID</name>
<proteinExistence type="predicted"/>
<dbReference type="PROSITE" id="PS51092">
    <property type="entry name" value="FN2_2"/>
    <property type="match status" value="1"/>
</dbReference>
<dbReference type="OrthoDB" id="406838at2759"/>
<dbReference type="Pfam" id="PF00040">
    <property type="entry name" value="fn2"/>
    <property type="match status" value="2"/>
</dbReference>
<evidence type="ECO:0000313" key="5">
    <source>
        <dbReference type="EMBL" id="KAJ7378595.1"/>
    </source>
</evidence>
<evidence type="ECO:0000259" key="4">
    <source>
        <dbReference type="PROSITE" id="PS51092"/>
    </source>
</evidence>
<sequence>MTAEDDRTWCSLTYDYEKDQQWGYCKDCSVRIMGGHHCCYFPFLYNGVLQTSCLQTPRPRGDFIRHKRWCSMYPDFDKKGVWKYCID</sequence>
<evidence type="ECO:0000256" key="3">
    <source>
        <dbReference type="PROSITE-ProRule" id="PRU00479"/>
    </source>
</evidence>
<reference evidence="5" key="1">
    <citation type="submission" date="2023-01" db="EMBL/GenBank/DDBJ databases">
        <title>Genome assembly of the deep-sea coral Lophelia pertusa.</title>
        <authorList>
            <person name="Herrera S."/>
            <person name="Cordes E."/>
        </authorList>
    </citation>
    <scope>NUCLEOTIDE SEQUENCE</scope>
    <source>
        <strain evidence="5">USNM1676648</strain>
        <tissue evidence="5">Polyp</tissue>
    </source>
</reference>
<dbReference type="SUPFAM" id="SSF57440">
    <property type="entry name" value="Kringle-like"/>
    <property type="match status" value="2"/>
</dbReference>
<dbReference type="GO" id="GO:0004222">
    <property type="term" value="F:metalloendopeptidase activity"/>
    <property type="evidence" value="ECO:0007669"/>
    <property type="project" value="UniProtKB-EC"/>
</dbReference>
<dbReference type="Proteomes" id="UP001163046">
    <property type="component" value="Unassembled WGS sequence"/>
</dbReference>
<keyword evidence="6" id="KW-1185">Reference proteome</keyword>
<dbReference type="EC" id="3.4.24.24" evidence="5"/>
<dbReference type="EMBL" id="MU826364">
    <property type="protein sequence ID" value="KAJ7378595.1"/>
    <property type="molecule type" value="Genomic_DNA"/>
</dbReference>
<dbReference type="InterPro" id="IPR036943">
    <property type="entry name" value="FN_type2_sf"/>
</dbReference>
<comment type="caution">
    <text evidence="5">The sequence shown here is derived from an EMBL/GenBank/DDBJ whole genome shotgun (WGS) entry which is preliminary data.</text>
</comment>
<feature type="domain" description="Fibronectin type-II" evidence="4">
    <location>
        <begin position="34"/>
        <end position="87"/>
    </location>
</feature>
<keyword evidence="2" id="KW-1015">Disulfide bond</keyword>
<keyword evidence="5" id="KW-0378">Hydrolase</keyword>
<evidence type="ECO:0000256" key="1">
    <source>
        <dbReference type="ARBA" id="ARBA00022737"/>
    </source>
</evidence>
<gene>
    <name evidence="5" type="primary">MMP2</name>
    <name evidence="5" type="ORF">OS493_021895</name>
</gene>
<accession>A0A9W9ZC24</accession>
<comment type="caution">
    <text evidence="3">Lacks conserved residue(s) required for the propagation of feature annotation.</text>
</comment>
<evidence type="ECO:0000256" key="2">
    <source>
        <dbReference type="ARBA" id="ARBA00023157"/>
    </source>
</evidence>
<dbReference type="Gene3D" id="2.10.10.10">
    <property type="entry name" value="Fibronectin, type II, collagen-binding"/>
    <property type="match status" value="2"/>
</dbReference>
<keyword evidence="1" id="KW-0677">Repeat</keyword>
<dbReference type="InterPro" id="IPR013806">
    <property type="entry name" value="Kringle-like"/>
</dbReference>
<dbReference type="AlphaFoldDB" id="A0A9W9ZC24"/>